<dbReference type="InterPro" id="IPR051436">
    <property type="entry name" value="Autophagy-related_EPG5"/>
</dbReference>
<dbReference type="GO" id="GO:0005737">
    <property type="term" value="C:cytoplasm"/>
    <property type="evidence" value="ECO:0007669"/>
    <property type="project" value="TreeGrafter"/>
</dbReference>
<gene>
    <name evidence="4" type="primary">EPG5</name>
    <name evidence="4" type="ORF">DERF_005811</name>
</gene>
<keyword evidence="5" id="KW-1185">Reference proteome</keyword>
<feature type="region of interest" description="Disordered" evidence="2">
    <location>
        <begin position="1"/>
        <end position="57"/>
    </location>
</feature>
<evidence type="ECO:0000256" key="2">
    <source>
        <dbReference type="SAM" id="MobiDB-lite"/>
    </source>
</evidence>
<proteinExistence type="predicted"/>
<evidence type="ECO:0000313" key="4">
    <source>
        <dbReference type="EMBL" id="KAH9522219.1"/>
    </source>
</evidence>
<name>A0A922L700_DERFA</name>
<feature type="coiled-coil region" evidence="1">
    <location>
        <begin position="151"/>
        <end position="178"/>
    </location>
</feature>
<dbReference type="Proteomes" id="UP000790347">
    <property type="component" value="Unassembled WGS sequence"/>
</dbReference>
<sequence>MSENLHSTTSTNDEMDTIHNMSNDDSDGQTKSLYPNIHSPPQSLSQPSSSTLTLSSAQIPSQSMIMTSSMLSSMSLSGTNRTQQITTTTSSSCQKLEKLRIIKPFDERQLLEFYRNPLLDSNEKFIQHFQERYFSRSTSATNDYYDLIIRLDKSVERFQDIRKNIDEYIEQINQAEQEKCWNRSEHHLHQSDRCGDGQLVEAQHDYQRYHFDQDYVNNTLDRYHYLLRERLVNEHVVHSYFHKYFQLRFELVIYEADDIIQRLERKITNYNYSNQQPINQNFDSHLSIGTVIDDQTSTNCSSSIFDQTEIDVVTQIYQLEPSTRLLHEQLLDLFAALFAYYRRTMADNNNSNEKLKLHCYQAIMHLCRKFLNKLAKYSDRLFLLNQILRCPAGSSSEFSNLLEPLDPLPLKSNGQQFELAKQYVDYGVVTIATILSPIKSCKSEHHSKMITSNNNAGEQDKSNKESLWLMVDNDLDDEEFCLDQSPSPIAELTENDIICYLSRVPFREMLHFMSLITDDNDGQNFENNEDNDTINSSTETSMIRLFAFSTRLIQIFRHGLQNFNCLRFKRLTLYLASMIKQIIKTISDNWRWCKEKFTTKDQALLIRLQVEFDHFMLRSITAILSTNRRGVWPLLAKIDFEGISEPMLWNILWVVYQNGRNEQNEIASGLCPYMSSNYWKDKFRSHVHWKFVFIEKLAILSLEEASGLLDFFYNMAISRSKFESLMELSSSSTTTMFNDLSFDNIQHVDDFLREIIERFAEICLLRKLYSYPLDFENQMSQINPNQYLILNNQEFYSTKGVACLIKLLTRYKSMLFLLLQFLQSINDESNLLIQPCLDLFTSIVINDWKPEIRLFSLLYKWLTERPYDHVHNRFARILLTKIGWNRILVQNDQCLMIPIQQQQQFALKLYQAMEQHFKSINRADAINSNNNDTKTKIMIEYPIIQNEHLSNEEHRLHIAQSHNPNDYGCWCWSMLLSLRLHPLDLIPDESCWDDIIYGSEHKNKYSSSRRKHWTMQYMMKFNYDSEMIQIARGIEMDNPYAIYIAAMMSDLLFNAGHSSIDLKRMTELNDQLIRGGHLIPMLHILYHFLPFCFENDGELRANSSFILSILTLLQNDMTAEQLSSIILLQRKHFSRTEYSQQTCQAWTECLFETMNRCLNMKTSSWLSSFMPQFLQSSSSTLNVIDMILGKITIIFDQLSMELLLENGDCLKLYQQYLCRKLYGRMMNWKLTQLDSVSGLSSAGNSGSGVLSSSSSPASWLSLYWYSNEINVPAYLPDKTLIRSPWMTPFHLLLRHCLNSKQSIRIRQPVYLIFLQTEIDIRRTFNIWNYLVFELRKTQWNSNETHIDYTMIETELTQACTIYEKAPLPCQLLPLNLLTVYLLKLIPTADSQSSSDRHPHPMIPLLWRQFFSNYFLYTDSLSTIGNRFIDTTRLKQLNDRLNSLFDYHNQRWIRLNNERPTNDSISIDSELVQNELQQQQQSDSISALLFEDRLVKLYRAYRIWLKDNRFLQYADLDDEQFAKPEIQIKLLNSVVSVSCGRQIIVGHNYHFIQENFWPEFDHLNTFFMLNYVHKIPLQSYILLHEQSWIRLVKPILESLKHFNDDFDDNDNGDDNDNNNIDRKLLKLPESSSNEIQFIDTAASRQSIRQSVEYNQSDRFGQIIEYFTKLTASLNCNILFLDSDIGYNLGYVLDDNNQFTVDFDGQKSEQDISIVFVIIHQIVDNIVEEARFVENQLEKFNTLNVEFCKDILPKLYHDVSRDLIQRISCDRSEFDPSGCTKPAAIKFEFIESLLNNYIKQKLDRNRAEMDTIITSLIEDVPGQKVVASIYFMQKIANYLLRFYIDGSYPQRSENNNQQQRIQRLFETMSGWINSINLIGIKYHLTGQLLDIFLDMLQKLSTNYVDEINHFYLNTALQRSVSMSLTQQLAPCLTPSKTSPKMFIQMYKLIGSRLNQQHQQQQQQQHLTSPPQSIFVLLSKFDVATWLQLSHLKDEQRLDLLECLFQCFTFFGPNPSDDYLVIYDLYRKHLQDMILYRFPIFMTNILAYMLQGMNEQQLAPTLWNSILHTFGFYTKSLSSFSSLTKYTRPKLNENSSYIDDCERELSIIDFDYQTFDDDLRMYVMRQKLFTSHELYNLLKLMLEFKHNLHNPQHQQQQQPEFLDHFKIYNVKFLQFLTFISYCWINSNATTLPDDISIIWLPFFENWRSWIFPRHNTKFIQWEHFCFAWQLFIISVQFMLDSFYDGQSQILSCIWQPFMTFILETRSVERTDVEMFESKLLQLKNWSQFYPSITDIKLMYESIVMERYSVERLNSFVISRIQWNQALLNSPQHISIDNAVEILENLTYTIISLVDQPYIGQVDFPTIPFWLLPSQKIKKIVITLLEVMKKRVSIDMVDKNLSTKQKSTDSDSDNQLLIIMRLLKALVQLHNVDTVTESETDPIRQQQNAAKVIYYAHSIGSFISYLANQNVDYIAKNPDSMRSFLKDSIESLRPTIDSFDMTDRVSIFCELLQSLNEIQDSFIRDRLATHFVTLFSYMTSSQLFAEIIFAIGKIIYSIKTAIFLLECLLENYFDLAGDLQYLIDNLEIVHLNKHLNTLNNSQTNLLQQSSTNCDGNNSDPITITTSGNHIEDFMLESIKTRSCLLLLIYIHRRLKHRTVPDICTRRYVYSIMMQCAQHFKFGTQPQHSQQLYGKFFDEPKQCFFWCRLFDLLTFDHSSISDGLNISIHHLSSLKTTNIMMTKSNSSILSTSRSLMDMPIVYTAKIAQNSSSSSLLSLPPQSSTSSPLSHTRKTGFMDPNQLSLDIHQEEVSQAIHTLLLLCQSLNSSISDSLNRGFFGLFRTQKPPSNQCLFLLQSLVLHGACTMMETFFPEFDYHQTSSSSTTTDHDEQSQAKIANVDTIRQRLQTDLNELIRTSHQRIRSWRKNKSFQDIWSLIDKLLDYTKPMVISVQCSNEYHHHQQEQHNIHQQSNNNNNRKNIIELNNEIDNHHHNPEIPIFLIGDDDDDYDGSSEPTSPIIDTAINNLINPNDNNNDDGNGGQMNNNQMELLTKQWLRYYIRLSQHQQQRFHLIQRWLLDLYNNHNYMKHFI</sequence>
<feature type="compositionally biased region" description="Low complexity" evidence="2">
    <location>
        <begin position="2768"/>
        <end position="2784"/>
    </location>
</feature>
<comment type="caution">
    <text evidence="4">The sequence shown here is derived from an EMBL/GenBank/DDBJ whole genome shotgun (WGS) entry which is preliminary data.</text>
</comment>
<dbReference type="PANTHER" id="PTHR31139:SF4">
    <property type="entry name" value="ECTOPIC P GRANULES PROTEIN 5 HOMOLOG"/>
    <property type="match status" value="1"/>
</dbReference>
<organism evidence="4 5">
    <name type="scientific">Dermatophagoides farinae</name>
    <name type="common">American house dust mite</name>
    <dbReference type="NCBI Taxonomy" id="6954"/>
    <lineage>
        <taxon>Eukaryota</taxon>
        <taxon>Metazoa</taxon>
        <taxon>Ecdysozoa</taxon>
        <taxon>Arthropoda</taxon>
        <taxon>Chelicerata</taxon>
        <taxon>Arachnida</taxon>
        <taxon>Acari</taxon>
        <taxon>Acariformes</taxon>
        <taxon>Sarcoptiformes</taxon>
        <taxon>Astigmata</taxon>
        <taxon>Psoroptidia</taxon>
        <taxon>Analgoidea</taxon>
        <taxon>Pyroglyphidae</taxon>
        <taxon>Dermatophagoidinae</taxon>
        <taxon>Dermatophagoides</taxon>
    </lineage>
</organism>
<accession>A0A922L700</accession>
<feature type="compositionally biased region" description="Polar residues" evidence="2">
    <location>
        <begin position="1"/>
        <end position="12"/>
    </location>
</feature>
<evidence type="ECO:0000259" key="3">
    <source>
        <dbReference type="Pfam" id="PF26103"/>
    </source>
</evidence>
<feature type="region of interest" description="Disordered" evidence="2">
    <location>
        <begin position="2768"/>
        <end position="2787"/>
    </location>
</feature>
<feature type="compositionally biased region" description="Low complexity" evidence="2">
    <location>
        <begin position="39"/>
        <end position="57"/>
    </location>
</feature>
<reference evidence="4" key="2">
    <citation type="journal article" date="2022" name="Res Sq">
        <title>Comparative Genomics Reveals Insights into the Divergent Evolution of Astigmatic Mites and Household Pest Adaptations.</title>
        <authorList>
            <person name="Xiong Q."/>
            <person name="Wan A.T.-Y."/>
            <person name="Liu X.-Y."/>
            <person name="Fung C.S.-H."/>
            <person name="Xiao X."/>
            <person name="Malainual N."/>
            <person name="Hou J."/>
            <person name="Wang L."/>
            <person name="Wang M."/>
            <person name="Yang K."/>
            <person name="Cui Y."/>
            <person name="Leung E."/>
            <person name="Nong W."/>
            <person name="Shin S.-K."/>
            <person name="Au S."/>
            <person name="Jeong K.Y."/>
            <person name="Chew F.T."/>
            <person name="Hui J."/>
            <person name="Leung T.F."/>
            <person name="Tungtrongchitr A."/>
            <person name="Zhong N."/>
            <person name="Liu Z."/>
            <person name="Tsui S."/>
        </authorList>
    </citation>
    <scope>NUCLEOTIDE SEQUENCE</scope>
    <source>
        <strain evidence="4">Derf</strain>
        <tissue evidence="4">Whole organism</tissue>
    </source>
</reference>
<evidence type="ECO:0000313" key="5">
    <source>
        <dbReference type="Proteomes" id="UP000790347"/>
    </source>
</evidence>
<reference evidence="4" key="1">
    <citation type="submission" date="2013-05" db="EMBL/GenBank/DDBJ databases">
        <authorList>
            <person name="Yim A.K.Y."/>
            <person name="Chan T.F."/>
            <person name="Ji K.M."/>
            <person name="Liu X.Y."/>
            <person name="Zhou J.W."/>
            <person name="Li R.Q."/>
            <person name="Yang K.Y."/>
            <person name="Li J."/>
            <person name="Li M."/>
            <person name="Law P.T.W."/>
            <person name="Wu Y.L."/>
            <person name="Cai Z.L."/>
            <person name="Qin H."/>
            <person name="Bao Y."/>
            <person name="Leung R.K.K."/>
            <person name="Ng P.K.S."/>
            <person name="Zou J."/>
            <person name="Zhong X.J."/>
            <person name="Ran P.X."/>
            <person name="Zhong N.S."/>
            <person name="Liu Z.G."/>
            <person name="Tsui S.K.W."/>
        </authorList>
    </citation>
    <scope>NUCLEOTIDE SEQUENCE</scope>
    <source>
        <strain evidence="4">Derf</strain>
        <tissue evidence="4">Whole organism</tissue>
    </source>
</reference>
<dbReference type="InterPro" id="IPR059030">
    <property type="entry name" value="TPR_Epg5_mid"/>
</dbReference>
<feature type="domain" description="Epg5-like central TPR repeats" evidence="3">
    <location>
        <begin position="1905"/>
        <end position="2319"/>
    </location>
</feature>
<dbReference type="PANTHER" id="PTHR31139">
    <property type="entry name" value="ECTOPIC P GRANULES PROTEIN 5 HOMOLOG"/>
    <property type="match status" value="1"/>
</dbReference>
<dbReference type="Pfam" id="PF26103">
    <property type="entry name" value="TPR_Epg5"/>
    <property type="match status" value="1"/>
</dbReference>
<feature type="compositionally biased region" description="Polar residues" evidence="2">
    <location>
        <begin position="19"/>
        <end position="33"/>
    </location>
</feature>
<protein>
    <submittedName>
        <fullName evidence="4">Ectopic P granules protein 5</fullName>
    </submittedName>
</protein>
<evidence type="ECO:0000256" key="1">
    <source>
        <dbReference type="SAM" id="Coils"/>
    </source>
</evidence>
<dbReference type="GO" id="GO:0097352">
    <property type="term" value="P:autophagosome maturation"/>
    <property type="evidence" value="ECO:0007669"/>
    <property type="project" value="TreeGrafter"/>
</dbReference>
<keyword evidence="1" id="KW-0175">Coiled coil</keyword>
<dbReference type="EMBL" id="ASGP02000002">
    <property type="protein sequence ID" value="KAH9522219.1"/>
    <property type="molecule type" value="Genomic_DNA"/>
</dbReference>